<dbReference type="GO" id="GO:0016020">
    <property type="term" value="C:membrane"/>
    <property type="evidence" value="ECO:0007669"/>
    <property type="project" value="GOC"/>
</dbReference>
<evidence type="ECO:0000256" key="2">
    <source>
        <dbReference type="ARBA" id="ARBA00022676"/>
    </source>
</evidence>
<keyword evidence="6" id="KW-1185">Reference proteome</keyword>
<evidence type="ECO:0000256" key="3">
    <source>
        <dbReference type="ARBA" id="ARBA00022679"/>
    </source>
</evidence>
<gene>
    <name evidence="5" type="ORF">DVG78_26745</name>
</gene>
<dbReference type="RefSeq" id="WP_114464060.1">
    <property type="nucleotide sequence ID" value="NZ_QPIW01000035.1"/>
</dbReference>
<comment type="caution">
    <text evidence="5">The sequence shown here is derived from an EMBL/GenBank/DDBJ whole genome shotgun (WGS) entry which is preliminary data.</text>
</comment>
<dbReference type="PANTHER" id="PTHR43398:SF1">
    <property type="entry name" value="DOLICHOL-PHOSPHATE MANNOSYLTRANSFERASE SUBUNIT 1"/>
    <property type="match status" value="1"/>
</dbReference>
<dbReference type="EMBL" id="QPIW01000035">
    <property type="protein sequence ID" value="RDB02829.1"/>
    <property type="molecule type" value="Genomic_DNA"/>
</dbReference>
<sequence>MGIFKENLVVIPTYNEIENIEAIIRKVFSLSLPFDILVVDDGSPDGTALKVKELQQEYSGQLHLLERKGKQGLGTAYIHGFQWAFGEGYRYLFEMDADFSHNPDDLVRLYTACAKEGNDVAIGSRYIKGVNVVNWPMGRVLMSYFAGVYVRFITGMEIMDPTAGFICYKREVLQGIGLNDIRFVGYAFQIEMKFNTWKYGYKITEVPIIFTDRTKGVSKMSTKIFKEAVLGVLYLKIRSFFKTYIPQTEAEVVPEAPVTEMV</sequence>
<reference evidence="5 6" key="1">
    <citation type="submission" date="2018-07" db="EMBL/GenBank/DDBJ databases">
        <title>Genome analysis of Runella aurantiaca.</title>
        <authorList>
            <person name="Yang X."/>
        </authorList>
    </citation>
    <scope>NUCLEOTIDE SEQUENCE [LARGE SCALE GENOMIC DNA]</scope>
    <source>
        <strain evidence="5 6">YX9</strain>
    </source>
</reference>
<evidence type="ECO:0000259" key="4">
    <source>
        <dbReference type="Pfam" id="PF00535"/>
    </source>
</evidence>
<dbReference type="Gene3D" id="3.90.550.10">
    <property type="entry name" value="Spore Coat Polysaccharide Biosynthesis Protein SpsA, Chain A"/>
    <property type="match status" value="1"/>
</dbReference>
<dbReference type="CDD" id="cd06442">
    <property type="entry name" value="DPM1_like"/>
    <property type="match status" value="1"/>
</dbReference>
<dbReference type="InterPro" id="IPR001173">
    <property type="entry name" value="Glyco_trans_2-like"/>
</dbReference>
<dbReference type="Proteomes" id="UP000253141">
    <property type="component" value="Unassembled WGS sequence"/>
</dbReference>
<dbReference type="FunFam" id="3.90.550.10:FF:000128">
    <property type="entry name" value="Glycosyl transferase family 2"/>
    <property type="match status" value="1"/>
</dbReference>
<keyword evidence="2" id="KW-0328">Glycosyltransferase</keyword>
<dbReference type="InterPro" id="IPR039528">
    <property type="entry name" value="DPM1-like"/>
</dbReference>
<evidence type="ECO:0000313" key="6">
    <source>
        <dbReference type="Proteomes" id="UP000253141"/>
    </source>
</evidence>
<dbReference type="GO" id="GO:0009247">
    <property type="term" value="P:glycolipid biosynthetic process"/>
    <property type="evidence" value="ECO:0007669"/>
    <property type="project" value="TreeGrafter"/>
</dbReference>
<evidence type="ECO:0000313" key="5">
    <source>
        <dbReference type="EMBL" id="RDB02829.1"/>
    </source>
</evidence>
<dbReference type="InterPro" id="IPR029044">
    <property type="entry name" value="Nucleotide-diphossugar_trans"/>
</dbReference>
<name>A0A369HZ87_9BACT</name>
<feature type="domain" description="Glycosyltransferase 2-like" evidence="4">
    <location>
        <begin position="9"/>
        <end position="174"/>
    </location>
</feature>
<dbReference type="SUPFAM" id="SSF53448">
    <property type="entry name" value="Nucleotide-diphospho-sugar transferases"/>
    <property type="match status" value="1"/>
</dbReference>
<dbReference type="GO" id="GO:0004582">
    <property type="term" value="F:dolichyl-phosphate beta-D-mannosyltransferase activity"/>
    <property type="evidence" value="ECO:0007669"/>
    <property type="project" value="InterPro"/>
</dbReference>
<evidence type="ECO:0000256" key="1">
    <source>
        <dbReference type="ARBA" id="ARBA00006739"/>
    </source>
</evidence>
<protein>
    <submittedName>
        <fullName evidence="5">Polyprenol monophosphomannose synthase</fullName>
    </submittedName>
</protein>
<accession>A0A369HZ87</accession>
<dbReference type="AlphaFoldDB" id="A0A369HZ87"/>
<proteinExistence type="inferred from homology"/>
<dbReference type="OrthoDB" id="9810303at2"/>
<comment type="similarity">
    <text evidence="1">Belongs to the glycosyltransferase 2 family.</text>
</comment>
<dbReference type="PANTHER" id="PTHR43398">
    <property type="entry name" value="DOLICHOL-PHOSPHATE MANNOSYLTRANSFERASE SUBUNIT 1"/>
    <property type="match status" value="1"/>
</dbReference>
<dbReference type="Pfam" id="PF00535">
    <property type="entry name" value="Glycos_transf_2"/>
    <property type="match status" value="1"/>
</dbReference>
<keyword evidence="3" id="KW-0808">Transferase</keyword>
<organism evidence="5 6">
    <name type="scientific">Runella aurantiaca</name>
    <dbReference type="NCBI Taxonomy" id="2282308"/>
    <lineage>
        <taxon>Bacteria</taxon>
        <taxon>Pseudomonadati</taxon>
        <taxon>Bacteroidota</taxon>
        <taxon>Cytophagia</taxon>
        <taxon>Cytophagales</taxon>
        <taxon>Spirosomataceae</taxon>
        <taxon>Runella</taxon>
    </lineage>
</organism>